<dbReference type="PANTHER" id="PTHR36842">
    <property type="entry name" value="PROTEIN TOLB HOMOLOG"/>
    <property type="match status" value="1"/>
</dbReference>
<dbReference type="InterPro" id="IPR011659">
    <property type="entry name" value="WD40"/>
</dbReference>
<dbReference type="Proteomes" id="UP000306585">
    <property type="component" value="Unassembled WGS sequence"/>
</dbReference>
<evidence type="ECO:0000256" key="2">
    <source>
        <dbReference type="SAM" id="SignalP"/>
    </source>
</evidence>
<keyword evidence="4" id="KW-1185">Reference proteome</keyword>
<evidence type="ECO:0000256" key="1">
    <source>
        <dbReference type="ARBA" id="ARBA00009820"/>
    </source>
</evidence>
<dbReference type="EMBL" id="VBRY01000012">
    <property type="protein sequence ID" value="TLS66017.1"/>
    <property type="molecule type" value="Genomic_DNA"/>
</dbReference>
<accession>A0A5R9GP03</accession>
<feature type="chain" id="PRO_5024440555" description="TolB protein" evidence="2">
    <location>
        <begin position="20"/>
        <end position="351"/>
    </location>
</feature>
<dbReference type="Pfam" id="PF07676">
    <property type="entry name" value="PD40"/>
    <property type="match status" value="4"/>
</dbReference>
<proteinExistence type="inferred from homology"/>
<dbReference type="PANTHER" id="PTHR36842:SF1">
    <property type="entry name" value="PROTEIN TOLB"/>
    <property type="match status" value="1"/>
</dbReference>
<comment type="similarity">
    <text evidence="1">Belongs to the TolB family.</text>
</comment>
<evidence type="ECO:0000313" key="4">
    <source>
        <dbReference type="Proteomes" id="UP000306585"/>
    </source>
</evidence>
<organism evidence="3 4">
    <name type="scientific">Mariprofundus erugo</name>
    <dbReference type="NCBI Taxonomy" id="2528639"/>
    <lineage>
        <taxon>Bacteria</taxon>
        <taxon>Pseudomonadati</taxon>
        <taxon>Pseudomonadota</taxon>
        <taxon>Candidatius Mariprofundia</taxon>
        <taxon>Mariprofundales</taxon>
        <taxon>Mariprofundaceae</taxon>
        <taxon>Mariprofundus</taxon>
    </lineage>
</organism>
<feature type="signal peptide" evidence="2">
    <location>
        <begin position="1"/>
        <end position="19"/>
    </location>
</feature>
<dbReference type="AlphaFoldDB" id="A0A5R9GP03"/>
<reference evidence="3 4" key="1">
    <citation type="journal article" date="2019" name="Appl. Environ. Microbiol.">
        <title>Environmental Evidence and Genomic Insight of Iron-oxidizing Bacteria Preference Towards More Corrosion Resistant Stainless Steel at Higher Salinities.</title>
        <authorList>
            <person name="Garrison C.E."/>
            <person name="Price K.A."/>
            <person name="Field E.K."/>
        </authorList>
    </citation>
    <scope>NUCLEOTIDE SEQUENCE [LARGE SCALE GENOMIC DNA]</scope>
    <source>
        <strain evidence="3 4">P3</strain>
    </source>
</reference>
<dbReference type="InterPro" id="IPR011042">
    <property type="entry name" value="6-blade_b-propeller_TolB-like"/>
</dbReference>
<comment type="caution">
    <text evidence="3">The sequence shown here is derived from an EMBL/GenBank/DDBJ whole genome shotgun (WGS) entry which is preliminary data.</text>
</comment>
<name>A0A5R9GP03_9PROT</name>
<sequence>MRMLIALAVMMLAVSPAHAGGFIDWLDEGSSRHDVDRADGDGAVLLTLEAGENEMYPKVSPDGKYLLVIAGKHGKPVISLRMLENGDPVHVVGDYDQQIPDSIAWHGNDEITFLSYRSDSLGLWRKPVTGGVLRTLDRRLDGELRTPLILDDESVIAVRLDTAADHGGGDRQHGEPLFTNWQVPGKHPSIARISGQGAEVELAAGVNPALSPDGTRIAFSMQEKHNWHLFMMNVDGSDLVQLTEGDHVDAQPAWSPDGRWLAFTSNRSVDGEEEEHHNNNWNIWLIGRDGRNLMRLTSDKARDGAPSIANNGKVYFHSDRHIERDDEQEHQVRGATSGFHIWSIELPAKVS</sequence>
<gene>
    <name evidence="3" type="ORF">FEF65_11785</name>
</gene>
<evidence type="ECO:0008006" key="5">
    <source>
        <dbReference type="Google" id="ProtNLM"/>
    </source>
</evidence>
<keyword evidence="2" id="KW-0732">Signal</keyword>
<dbReference type="SUPFAM" id="SSF82171">
    <property type="entry name" value="DPP6 N-terminal domain-like"/>
    <property type="match status" value="1"/>
</dbReference>
<protein>
    <recommendedName>
        <fullName evidence="5">TolB protein</fullName>
    </recommendedName>
</protein>
<evidence type="ECO:0000313" key="3">
    <source>
        <dbReference type="EMBL" id="TLS66017.1"/>
    </source>
</evidence>
<dbReference type="Gene3D" id="2.120.10.30">
    <property type="entry name" value="TolB, C-terminal domain"/>
    <property type="match status" value="2"/>
</dbReference>